<dbReference type="Gene3D" id="1.10.3730.20">
    <property type="match status" value="1"/>
</dbReference>
<feature type="domain" description="EamA" evidence="6">
    <location>
        <begin position="141"/>
        <end position="280"/>
    </location>
</feature>
<dbReference type="InterPro" id="IPR050638">
    <property type="entry name" value="AA-Vitamin_Transporters"/>
</dbReference>
<dbReference type="InterPro" id="IPR037185">
    <property type="entry name" value="EmrE-like"/>
</dbReference>
<dbReference type="OrthoDB" id="7158585at2"/>
<comment type="caution">
    <text evidence="7">The sequence shown here is derived from an EMBL/GenBank/DDBJ whole genome shotgun (WGS) entry which is preliminary data.</text>
</comment>
<evidence type="ECO:0000256" key="2">
    <source>
        <dbReference type="ARBA" id="ARBA00022692"/>
    </source>
</evidence>
<comment type="subcellular location">
    <subcellularLocation>
        <location evidence="1">Membrane</location>
        <topology evidence="1">Multi-pass membrane protein</topology>
    </subcellularLocation>
</comment>
<organism evidence="7 8">
    <name type="scientific">Niveispirillum lacus</name>
    <dbReference type="NCBI Taxonomy" id="1981099"/>
    <lineage>
        <taxon>Bacteria</taxon>
        <taxon>Pseudomonadati</taxon>
        <taxon>Pseudomonadota</taxon>
        <taxon>Alphaproteobacteria</taxon>
        <taxon>Rhodospirillales</taxon>
        <taxon>Azospirillaceae</taxon>
        <taxon>Niveispirillum</taxon>
    </lineage>
</organism>
<feature type="transmembrane region" description="Helical" evidence="5">
    <location>
        <begin position="61"/>
        <end position="78"/>
    </location>
</feature>
<dbReference type="AlphaFoldDB" id="A0A255YY71"/>
<dbReference type="EMBL" id="NOXU01000029">
    <property type="protein sequence ID" value="OYQ34138.1"/>
    <property type="molecule type" value="Genomic_DNA"/>
</dbReference>
<keyword evidence="8" id="KW-1185">Reference proteome</keyword>
<keyword evidence="3 5" id="KW-1133">Transmembrane helix</keyword>
<keyword evidence="4 5" id="KW-0472">Membrane</keyword>
<feature type="transmembrane region" description="Helical" evidence="5">
    <location>
        <begin position="117"/>
        <end position="134"/>
    </location>
</feature>
<evidence type="ECO:0000256" key="3">
    <source>
        <dbReference type="ARBA" id="ARBA00022989"/>
    </source>
</evidence>
<sequence>MRPLHIALAFLVAVIWGANFVVIKLALTGFPPILLTALRFTLACLPVLFIPRPAGIGFKQLVLVSTFLFTGHYIFLFVGMDQGMAPGLASIVLQCQAFLTMLFAAGMLGERPKAQQLVGAGVAALGLVVTGSTVGLDVTWIGFILTLLAAASWAMGNVLMRRLPPTPTLPLMVWLSTVPPLPVLALSLLVEGPDRVWTALTGFGWTAGLSLLYIVCLSTLVAFGIWGMLLREYKAGVVAPFSLLVPVTGTLAAYLVFGETFSPLRLLGMALLFAGIVITILPLRKRQTVTA</sequence>
<feature type="transmembrane region" description="Helical" evidence="5">
    <location>
        <begin position="210"/>
        <end position="230"/>
    </location>
</feature>
<dbReference type="Proteomes" id="UP000216998">
    <property type="component" value="Unassembled WGS sequence"/>
</dbReference>
<feature type="transmembrane region" description="Helical" evidence="5">
    <location>
        <begin position="263"/>
        <end position="283"/>
    </location>
</feature>
<feature type="transmembrane region" description="Helical" evidence="5">
    <location>
        <begin position="84"/>
        <end position="105"/>
    </location>
</feature>
<feature type="transmembrane region" description="Helical" evidence="5">
    <location>
        <begin position="237"/>
        <end position="257"/>
    </location>
</feature>
<proteinExistence type="predicted"/>
<dbReference type="PANTHER" id="PTHR32322:SF9">
    <property type="entry name" value="AMINO-ACID METABOLITE EFFLUX PUMP-RELATED"/>
    <property type="match status" value="1"/>
</dbReference>
<feature type="domain" description="EamA" evidence="6">
    <location>
        <begin position="6"/>
        <end position="130"/>
    </location>
</feature>
<gene>
    <name evidence="7" type="ORF">CHU95_11800</name>
</gene>
<evidence type="ECO:0000256" key="1">
    <source>
        <dbReference type="ARBA" id="ARBA00004141"/>
    </source>
</evidence>
<accession>A0A255YY71</accession>
<reference evidence="7 8" key="1">
    <citation type="submission" date="2017-07" db="EMBL/GenBank/DDBJ databases">
        <title>Niveispirillum cyanobacteriorum sp. nov., isolated from cyanobacterial aggregates in a eutrophic lake.</title>
        <authorList>
            <person name="Cai H."/>
        </authorList>
    </citation>
    <scope>NUCLEOTIDE SEQUENCE [LARGE SCALE GENOMIC DNA]</scope>
    <source>
        <strain evidence="8">TH1-14</strain>
    </source>
</reference>
<dbReference type="InterPro" id="IPR000620">
    <property type="entry name" value="EamA_dom"/>
</dbReference>
<evidence type="ECO:0000256" key="4">
    <source>
        <dbReference type="ARBA" id="ARBA00023136"/>
    </source>
</evidence>
<dbReference type="GO" id="GO:0016020">
    <property type="term" value="C:membrane"/>
    <property type="evidence" value="ECO:0007669"/>
    <property type="project" value="UniProtKB-SubCell"/>
</dbReference>
<feature type="transmembrane region" description="Helical" evidence="5">
    <location>
        <begin position="30"/>
        <end position="49"/>
    </location>
</feature>
<evidence type="ECO:0000259" key="6">
    <source>
        <dbReference type="Pfam" id="PF00892"/>
    </source>
</evidence>
<protein>
    <recommendedName>
        <fullName evidence="6">EamA domain-containing protein</fullName>
    </recommendedName>
</protein>
<keyword evidence="2 5" id="KW-0812">Transmembrane</keyword>
<feature type="transmembrane region" description="Helical" evidence="5">
    <location>
        <begin position="140"/>
        <end position="159"/>
    </location>
</feature>
<name>A0A255YY71_9PROT</name>
<dbReference type="Pfam" id="PF00892">
    <property type="entry name" value="EamA"/>
    <property type="match status" value="2"/>
</dbReference>
<evidence type="ECO:0000256" key="5">
    <source>
        <dbReference type="SAM" id="Phobius"/>
    </source>
</evidence>
<dbReference type="SUPFAM" id="SSF103481">
    <property type="entry name" value="Multidrug resistance efflux transporter EmrE"/>
    <property type="match status" value="2"/>
</dbReference>
<evidence type="ECO:0000313" key="7">
    <source>
        <dbReference type="EMBL" id="OYQ34138.1"/>
    </source>
</evidence>
<evidence type="ECO:0000313" key="8">
    <source>
        <dbReference type="Proteomes" id="UP000216998"/>
    </source>
</evidence>
<dbReference type="RefSeq" id="WP_094456548.1">
    <property type="nucleotide sequence ID" value="NZ_NOXU01000029.1"/>
</dbReference>
<feature type="transmembrane region" description="Helical" evidence="5">
    <location>
        <begin position="171"/>
        <end position="190"/>
    </location>
</feature>
<dbReference type="PANTHER" id="PTHR32322">
    <property type="entry name" value="INNER MEMBRANE TRANSPORTER"/>
    <property type="match status" value="1"/>
</dbReference>